<reference evidence="2" key="1">
    <citation type="submission" date="2021-02" db="EMBL/GenBank/DDBJ databases">
        <authorList>
            <person name="Dougan E. K."/>
            <person name="Rhodes N."/>
            <person name="Thang M."/>
            <person name="Chan C."/>
        </authorList>
    </citation>
    <scope>NUCLEOTIDE SEQUENCE</scope>
</reference>
<evidence type="ECO:0000256" key="1">
    <source>
        <dbReference type="SAM" id="MobiDB-lite"/>
    </source>
</evidence>
<feature type="compositionally biased region" description="Polar residues" evidence="1">
    <location>
        <begin position="64"/>
        <end position="83"/>
    </location>
</feature>
<comment type="caution">
    <text evidence="2">The sequence shown here is derived from an EMBL/GenBank/DDBJ whole genome shotgun (WGS) entry which is preliminary data.</text>
</comment>
<protein>
    <submittedName>
        <fullName evidence="2">Uncharacterized protein</fullName>
    </submittedName>
</protein>
<dbReference type="AlphaFoldDB" id="A0A812N334"/>
<feature type="region of interest" description="Disordered" evidence="1">
    <location>
        <begin position="63"/>
        <end position="102"/>
    </location>
</feature>
<evidence type="ECO:0000313" key="2">
    <source>
        <dbReference type="EMBL" id="CAE7274071.1"/>
    </source>
</evidence>
<name>A0A812N334_9DINO</name>
<organism evidence="2 3">
    <name type="scientific">Symbiodinium natans</name>
    <dbReference type="NCBI Taxonomy" id="878477"/>
    <lineage>
        <taxon>Eukaryota</taxon>
        <taxon>Sar</taxon>
        <taxon>Alveolata</taxon>
        <taxon>Dinophyceae</taxon>
        <taxon>Suessiales</taxon>
        <taxon>Symbiodiniaceae</taxon>
        <taxon>Symbiodinium</taxon>
    </lineage>
</organism>
<accession>A0A812N334</accession>
<dbReference type="Proteomes" id="UP000604046">
    <property type="component" value="Unassembled WGS sequence"/>
</dbReference>
<keyword evidence="3" id="KW-1185">Reference proteome</keyword>
<dbReference type="EMBL" id="CAJNDS010001713">
    <property type="protein sequence ID" value="CAE7274071.1"/>
    <property type="molecule type" value="Genomic_DNA"/>
</dbReference>
<evidence type="ECO:0000313" key="3">
    <source>
        <dbReference type="Proteomes" id="UP000604046"/>
    </source>
</evidence>
<gene>
    <name evidence="2" type="ORF">SNAT2548_LOCUS14541</name>
</gene>
<sequence length="130" mass="14279">MQPPHASDTANRRDPLVARRFAQQGLKQKPDINKHLAAPQAVEHASLNTASVKNIARCLRKQPASVSLDVSQHSSIPQQSLHSRSGKMGSKHEVSTPANHCSGSEHLHLAEFSCPGWIGSSRQRHWTMPL</sequence>
<proteinExistence type="predicted"/>